<dbReference type="EC" id="2.5.1.15" evidence="2"/>
<dbReference type="PANTHER" id="PTHR20941:SF1">
    <property type="entry name" value="FOLIC ACID SYNTHESIS PROTEIN FOL1"/>
    <property type="match status" value="1"/>
</dbReference>
<accession>A0ABU2BZ87</accession>
<proteinExistence type="predicted"/>
<evidence type="ECO:0000259" key="1">
    <source>
        <dbReference type="PROSITE" id="PS50972"/>
    </source>
</evidence>
<dbReference type="PROSITE" id="PS00793">
    <property type="entry name" value="DHPS_2"/>
    <property type="match status" value="1"/>
</dbReference>
<dbReference type="Proteomes" id="UP001183648">
    <property type="component" value="Unassembled WGS sequence"/>
</dbReference>
<dbReference type="PANTHER" id="PTHR20941">
    <property type="entry name" value="FOLATE SYNTHESIS PROTEINS"/>
    <property type="match status" value="1"/>
</dbReference>
<dbReference type="PROSITE" id="PS50972">
    <property type="entry name" value="PTERIN_BINDING"/>
    <property type="match status" value="1"/>
</dbReference>
<dbReference type="SUPFAM" id="SSF51717">
    <property type="entry name" value="Dihydropteroate synthetase-like"/>
    <property type="match status" value="1"/>
</dbReference>
<feature type="domain" description="Pterin-binding" evidence="1">
    <location>
        <begin position="41"/>
        <end position="300"/>
    </location>
</feature>
<comment type="caution">
    <text evidence="2">The sequence shown here is derived from an EMBL/GenBank/DDBJ whole genome shotgun (WGS) entry which is preliminary data.</text>
</comment>
<dbReference type="Pfam" id="PF00809">
    <property type="entry name" value="Pterin_bind"/>
    <property type="match status" value="1"/>
</dbReference>
<dbReference type="InterPro" id="IPR011005">
    <property type="entry name" value="Dihydropteroate_synth-like_sf"/>
</dbReference>
<gene>
    <name evidence="2" type="ORF">J2S63_003257</name>
</gene>
<keyword evidence="2" id="KW-0808">Transferase</keyword>
<name>A0ABU2BZ87_9ACTN</name>
<protein>
    <submittedName>
        <fullName evidence="2">Dihydropteroate synthase</fullName>
        <ecNumber evidence="2">2.5.1.15</ecNumber>
    </submittedName>
</protein>
<dbReference type="InterPro" id="IPR045031">
    <property type="entry name" value="DHP_synth-like"/>
</dbReference>
<sequence>MISLADLASLHDRYADALAAPVTPVTVAGPRDDVVIGDGSPALMGCVNLSRDSTYKDSVAVDAETAVRMGRVLAAQGAHVIDVGAESSGPHARRVGAEEQSAVLGEVVAALADDVVVSVETYHPEVVETCLKAGARVLNLTGRRDEETMLRLAADHGATVVMCFGEEADVRESASSAPAGDDALPALLDHFGPRLEHARSVGVREVVLDPGLGFTYANLTTPAERAGWQARMLAQTFRLRPLGAPLCHSLPHSFDLFGAEYRKAEGFFAVLAALGGAHLYRVHEVAHVRAVLGAMDALSL</sequence>
<dbReference type="GO" id="GO:0004156">
    <property type="term" value="F:dihydropteroate synthase activity"/>
    <property type="evidence" value="ECO:0007669"/>
    <property type="project" value="UniProtKB-EC"/>
</dbReference>
<reference evidence="2 3" key="1">
    <citation type="submission" date="2023-07" db="EMBL/GenBank/DDBJ databases">
        <title>Sequencing the genomes of 1000 actinobacteria strains.</title>
        <authorList>
            <person name="Klenk H.-P."/>
        </authorList>
    </citation>
    <scope>NUCLEOTIDE SEQUENCE [LARGE SCALE GENOMIC DNA]</scope>
    <source>
        <strain evidence="2 3">DSM 19426</strain>
    </source>
</reference>
<dbReference type="Gene3D" id="3.20.20.20">
    <property type="entry name" value="Dihydropteroate synthase-like"/>
    <property type="match status" value="1"/>
</dbReference>
<dbReference type="InterPro" id="IPR000489">
    <property type="entry name" value="Pterin-binding_dom"/>
</dbReference>
<keyword evidence="3" id="KW-1185">Reference proteome</keyword>
<organism evidence="2 3">
    <name type="scientific">Nocardioides marmoribigeumensis</name>
    <dbReference type="NCBI Taxonomy" id="433649"/>
    <lineage>
        <taxon>Bacteria</taxon>
        <taxon>Bacillati</taxon>
        <taxon>Actinomycetota</taxon>
        <taxon>Actinomycetes</taxon>
        <taxon>Propionibacteriales</taxon>
        <taxon>Nocardioidaceae</taxon>
        <taxon>Nocardioides</taxon>
    </lineage>
</organism>
<dbReference type="EMBL" id="JAVDYG010000001">
    <property type="protein sequence ID" value="MDR7363704.1"/>
    <property type="molecule type" value="Genomic_DNA"/>
</dbReference>
<evidence type="ECO:0000313" key="2">
    <source>
        <dbReference type="EMBL" id="MDR7363704.1"/>
    </source>
</evidence>
<dbReference type="RefSeq" id="WP_310304394.1">
    <property type="nucleotide sequence ID" value="NZ_BAAAPS010000005.1"/>
</dbReference>
<evidence type="ECO:0000313" key="3">
    <source>
        <dbReference type="Proteomes" id="UP001183648"/>
    </source>
</evidence>